<comment type="caution">
    <text evidence="2">The sequence shown here is derived from an EMBL/GenBank/DDBJ whole genome shotgun (WGS) entry which is preliminary data.</text>
</comment>
<organism evidence="2 3">
    <name type="scientific">Sphingomonas aerophila</name>
    <dbReference type="NCBI Taxonomy" id="1344948"/>
    <lineage>
        <taxon>Bacteria</taxon>
        <taxon>Pseudomonadati</taxon>
        <taxon>Pseudomonadota</taxon>
        <taxon>Alphaproteobacteria</taxon>
        <taxon>Sphingomonadales</taxon>
        <taxon>Sphingomonadaceae</taxon>
        <taxon>Sphingomonas</taxon>
    </lineage>
</organism>
<dbReference type="PANTHER" id="PTHR33336">
    <property type="entry name" value="QUINOL MONOOXYGENASE YGIN-RELATED"/>
    <property type="match status" value="1"/>
</dbReference>
<keyword evidence="2" id="KW-0560">Oxidoreductase</keyword>
<evidence type="ECO:0000313" key="2">
    <source>
        <dbReference type="EMBL" id="MBB5716491.1"/>
    </source>
</evidence>
<dbReference type="Pfam" id="PF03992">
    <property type="entry name" value="ABM"/>
    <property type="match status" value="1"/>
</dbReference>
<keyword evidence="2" id="KW-0503">Monooxygenase</keyword>
<feature type="domain" description="ABM" evidence="1">
    <location>
        <begin position="7"/>
        <end position="100"/>
    </location>
</feature>
<sequence>MTTPTPIVRLAELQIDPAQLDAYLALPRKEVEASVRLEPGVLTLNAVALKDAPDHIRLMEIYADQASYEAHLSSPHFISYKTATATMVRSLALHVTTPIALRSKR</sequence>
<dbReference type="AlphaFoldDB" id="A0A7W9BFZ3"/>
<accession>A0A7W9BFZ3</accession>
<dbReference type="InterPro" id="IPR007138">
    <property type="entry name" value="ABM_dom"/>
</dbReference>
<reference evidence="2 3" key="1">
    <citation type="submission" date="2020-08" db="EMBL/GenBank/DDBJ databases">
        <title>Genomic Encyclopedia of Type Strains, Phase IV (KMG-IV): sequencing the most valuable type-strain genomes for metagenomic binning, comparative biology and taxonomic classification.</title>
        <authorList>
            <person name="Goeker M."/>
        </authorList>
    </citation>
    <scope>NUCLEOTIDE SEQUENCE [LARGE SCALE GENOMIC DNA]</scope>
    <source>
        <strain evidence="2 3">DSM 100044</strain>
    </source>
</reference>
<proteinExistence type="predicted"/>
<dbReference type="EMBL" id="JACIJK010000011">
    <property type="protein sequence ID" value="MBB5716491.1"/>
    <property type="molecule type" value="Genomic_DNA"/>
</dbReference>
<dbReference type="SUPFAM" id="SSF54909">
    <property type="entry name" value="Dimeric alpha+beta barrel"/>
    <property type="match status" value="1"/>
</dbReference>
<evidence type="ECO:0000313" key="3">
    <source>
        <dbReference type="Proteomes" id="UP000546200"/>
    </source>
</evidence>
<name>A0A7W9BFZ3_9SPHN</name>
<keyword evidence="3" id="KW-1185">Reference proteome</keyword>
<dbReference type="GO" id="GO:0004497">
    <property type="term" value="F:monooxygenase activity"/>
    <property type="evidence" value="ECO:0007669"/>
    <property type="project" value="UniProtKB-KW"/>
</dbReference>
<dbReference type="Gene3D" id="3.30.70.100">
    <property type="match status" value="1"/>
</dbReference>
<dbReference type="Proteomes" id="UP000546200">
    <property type="component" value="Unassembled WGS sequence"/>
</dbReference>
<gene>
    <name evidence="2" type="ORF">FHS94_003357</name>
</gene>
<dbReference type="PANTHER" id="PTHR33336:SF3">
    <property type="entry name" value="ABM DOMAIN-CONTAINING PROTEIN"/>
    <property type="match status" value="1"/>
</dbReference>
<dbReference type="InterPro" id="IPR011008">
    <property type="entry name" value="Dimeric_a/b-barrel"/>
</dbReference>
<dbReference type="InterPro" id="IPR050744">
    <property type="entry name" value="AI-2_Isomerase_LsrG"/>
</dbReference>
<protein>
    <submittedName>
        <fullName evidence="2">Quinol monooxygenase YgiN</fullName>
    </submittedName>
</protein>
<dbReference type="PROSITE" id="PS51725">
    <property type="entry name" value="ABM"/>
    <property type="match status" value="1"/>
</dbReference>
<dbReference type="RefSeq" id="WP_184059816.1">
    <property type="nucleotide sequence ID" value="NZ_JACIJK010000011.1"/>
</dbReference>
<evidence type="ECO:0000259" key="1">
    <source>
        <dbReference type="PROSITE" id="PS51725"/>
    </source>
</evidence>